<name>A0A8H6E2I7_PETAA</name>
<dbReference type="InterPro" id="IPR053157">
    <property type="entry name" value="Sterol_Uptake_Regulator"/>
</dbReference>
<organism evidence="1 2">
    <name type="scientific">Petromyces alliaceus</name>
    <name type="common">Aspergillus alliaceus</name>
    <dbReference type="NCBI Taxonomy" id="209559"/>
    <lineage>
        <taxon>Eukaryota</taxon>
        <taxon>Fungi</taxon>
        <taxon>Dikarya</taxon>
        <taxon>Ascomycota</taxon>
        <taxon>Pezizomycotina</taxon>
        <taxon>Eurotiomycetes</taxon>
        <taxon>Eurotiomycetidae</taxon>
        <taxon>Eurotiales</taxon>
        <taxon>Aspergillaceae</taxon>
        <taxon>Aspergillus</taxon>
        <taxon>Aspergillus subgen. Circumdati</taxon>
    </lineage>
</organism>
<dbReference type="AlphaFoldDB" id="A0A8H6E2I7"/>
<dbReference type="GO" id="GO:0001228">
    <property type="term" value="F:DNA-binding transcription activator activity, RNA polymerase II-specific"/>
    <property type="evidence" value="ECO:0007669"/>
    <property type="project" value="TreeGrafter"/>
</dbReference>
<dbReference type="Proteomes" id="UP000541154">
    <property type="component" value="Unassembled WGS sequence"/>
</dbReference>
<dbReference type="EMBL" id="SPNV01000274">
    <property type="protein sequence ID" value="KAF5857146.1"/>
    <property type="molecule type" value="Genomic_DNA"/>
</dbReference>
<keyword evidence="2" id="KW-1185">Reference proteome</keyword>
<comment type="caution">
    <text evidence="1">The sequence shown here is derived from an EMBL/GenBank/DDBJ whole genome shotgun (WGS) entry which is preliminary data.</text>
</comment>
<gene>
    <name evidence="1" type="ORF">ETB97_006226</name>
</gene>
<reference evidence="1 2" key="1">
    <citation type="submission" date="2019-04" db="EMBL/GenBank/DDBJ databases">
        <title>Aspergillus burnettii sp. nov., novel species from soil in southeast Queensland.</title>
        <authorList>
            <person name="Gilchrist C.L.M."/>
            <person name="Pitt J.I."/>
            <person name="Lange L."/>
            <person name="Lacey H.J."/>
            <person name="Vuong D."/>
            <person name="Midgley D.J."/>
            <person name="Greenfield P."/>
            <person name="Bradbury M."/>
            <person name="Lacey E."/>
            <person name="Busk P.K."/>
            <person name="Pilgaard B."/>
            <person name="Chooi Y.H."/>
            <person name="Piggott A.M."/>
        </authorList>
    </citation>
    <scope>NUCLEOTIDE SEQUENCE [LARGE SCALE GENOMIC DNA]</scope>
    <source>
        <strain evidence="1 2">FRR 5400</strain>
    </source>
</reference>
<dbReference type="PANTHER" id="PTHR47784:SF9">
    <property type="entry name" value="ZN(II)2CYS6 TRANSCRIPTION FACTOR (EUROFUNG)"/>
    <property type="match status" value="1"/>
</dbReference>
<evidence type="ECO:0000313" key="2">
    <source>
        <dbReference type="Proteomes" id="UP000541154"/>
    </source>
</evidence>
<protein>
    <submittedName>
        <fullName evidence="1">Uncharacterized protein</fullName>
    </submittedName>
</protein>
<dbReference type="InterPro" id="IPR021858">
    <property type="entry name" value="Fun_TF"/>
</dbReference>
<accession>A0A8H6E2I7</accession>
<dbReference type="PANTHER" id="PTHR47784">
    <property type="entry name" value="STEROL UPTAKE CONTROL PROTEIN 2"/>
    <property type="match status" value="1"/>
</dbReference>
<dbReference type="Pfam" id="PF11951">
    <property type="entry name" value="Fungal_trans_2"/>
    <property type="match status" value="1"/>
</dbReference>
<evidence type="ECO:0000313" key="1">
    <source>
        <dbReference type="EMBL" id="KAF5857146.1"/>
    </source>
</evidence>
<proteinExistence type="predicted"/>
<sequence>MTGAIVTTCRHSEYDLRELTYQENPYRMANYNRHRRAIVPDVRIESHGRAAQIASAVESSAMKQSLNASDVECTAQRLRLCPAGTSLQWNGLLAFSAMTDNVSSLLQAELNDATPLLYGSGDSLGSLGLAMLSHFSQVVVSTHPPAFAPIKKVLREHTIQLALTEPCLLYSILAVASTHRAQLLPPDSKQSIIATRFRHKAARIYRHQLQLPISRENMDMLISSCILIGMFSFSAEASNPLDSWVFSDDPIAMNWLSVQCGLRCMIGLIDPWLDESIWNEAFQASSNYEFYDDHRMGREDLDPDLADLCDISDITTEETNPFHWPLRMLCPLLRMPRHKCGATRITNFMGRLHSDFVNLLTAKEPRALLILSYWLALMYTSVHDWWVDPRLSQEHFALNIRTATFKISWSPKKEKVRALIDWDGTSSMPWFLGNERYPSWLTRNWAPTDYGYRIEGSHADENSSEELSHHRCGYRGVKKAAIMEDNDHVGDNTTALSKRNLERHLLVLESLSIAADQPVNLPQVVQKLFNEISKQGKFPEDLELWEICFGLADDDLGDG</sequence>